<dbReference type="STRING" id="632955.GCA_000829675_03083"/>
<reference evidence="2 3" key="1">
    <citation type="submission" date="2013-06" db="EMBL/GenBank/DDBJ databases">
        <title>The Genome Sequence of Acinetobacter rudis CIP 110305.</title>
        <authorList>
            <consortium name="The Broad Institute Genome Sequencing Platform"/>
            <consortium name="The Broad Institute Genome Sequencing Center for Infectious Disease"/>
            <person name="Cerqueira G."/>
            <person name="Feldgarden M."/>
            <person name="Courvalin P."/>
            <person name="Perichon B."/>
            <person name="Grillot-Courvalin C."/>
            <person name="Clermont D."/>
            <person name="Rocha E."/>
            <person name="Yoon E.-J."/>
            <person name="Nemec A."/>
            <person name="Young S.K."/>
            <person name="Zeng Q."/>
            <person name="Gargeya S."/>
            <person name="Fitzgerald M."/>
            <person name="Abouelleil A."/>
            <person name="Alvarado L."/>
            <person name="Berlin A.M."/>
            <person name="Chapman S.B."/>
            <person name="Dewar J."/>
            <person name="Goldberg J."/>
            <person name="Griggs A."/>
            <person name="Gujja S."/>
            <person name="Hansen M."/>
            <person name="Howarth C."/>
            <person name="Imamovic A."/>
            <person name="Larimer J."/>
            <person name="McCowan C."/>
            <person name="Murphy C."/>
            <person name="Pearson M."/>
            <person name="Priest M."/>
            <person name="Roberts A."/>
            <person name="Saif S."/>
            <person name="Shea T."/>
            <person name="Sykes S."/>
            <person name="Wortman J."/>
            <person name="Nusbaum C."/>
            <person name="Birren B."/>
        </authorList>
    </citation>
    <scope>NUCLEOTIDE SEQUENCE [LARGE SCALE GENOMIC DNA]</scope>
    <source>
        <strain evidence="2 3">CIP 110305</strain>
    </source>
</reference>
<dbReference type="EMBL" id="ATGI01000038">
    <property type="protein sequence ID" value="EPF70380.1"/>
    <property type="molecule type" value="Genomic_DNA"/>
</dbReference>
<keyword evidence="3" id="KW-1185">Reference proteome</keyword>
<organism evidence="2 3">
    <name type="scientific">Acinetobacter rudis CIP 110305</name>
    <dbReference type="NCBI Taxonomy" id="421052"/>
    <lineage>
        <taxon>Bacteria</taxon>
        <taxon>Pseudomonadati</taxon>
        <taxon>Pseudomonadota</taxon>
        <taxon>Gammaproteobacteria</taxon>
        <taxon>Moraxellales</taxon>
        <taxon>Moraxellaceae</taxon>
        <taxon>Acinetobacter</taxon>
    </lineage>
</organism>
<dbReference type="AlphaFoldDB" id="S3MR74"/>
<dbReference type="PATRIC" id="fig|421052.3.peg.3335"/>
<dbReference type="RefSeq" id="WP_016657766.1">
    <property type="nucleotide sequence ID" value="NZ_KE340355.1"/>
</dbReference>
<comment type="caution">
    <text evidence="2">The sequence shown here is derived from an EMBL/GenBank/DDBJ whole genome shotgun (WGS) entry which is preliminary data.</text>
</comment>
<name>S3MR74_9GAMM</name>
<feature type="region of interest" description="Disordered" evidence="1">
    <location>
        <begin position="137"/>
        <end position="166"/>
    </location>
</feature>
<sequence length="166" mass="18711">MQPRIDDKIGHRLINTLTCNKLSENAKGQLHYQLWQNNDDQSFAWALSHNESSGGFSRELIHVEHIMAVLTELDQTAQPFHATAFKCLFIGKSVNNASFFAALLVDQGVIRLHPQTTRLLEVSEEYASWPMSLVEHTQDKSTSKRGAKAKVTTDMEDGNAVHQNQH</sequence>
<evidence type="ECO:0000313" key="2">
    <source>
        <dbReference type="EMBL" id="EPF70380.1"/>
    </source>
</evidence>
<evidence type="ECO:0000313" key="3">
    <source>
        <dbReference type="Proteomes" id="UP000014568"/>
    </source>
</evidence>
<dbReference type="HOGENOM" id="CLU_1521984_0_0_6"/>
<protein>
    <submittedName>
        <fullName evidence="2">Uncharacterized protein</fullName>
    </submittedName>
</protein>
<dbReference type="eggNOG" id="ENOG5031N2A">
    <property type="taxonomic scope" value="Bacteria"/>
</dbReference>
<accession>S3MR74</accession>
<proteinExistence type="predicted"/>
<dbReference type="OrthoDB" id="8759680at2"/>
<gene>
    <name evidence="2" type="ORF">F945_03403</name>
</gene>
<evidence type="ECO:0000256" key="1">
    <source>
        <dbReference type="SAM" id="MobiDB-lite"/>
    </source>
</evidence>
<dbReference type="Proteomes" id="UP000014568">
    <property type="component" value="Unassembled WGS sequence"/>
</dbReference>